<sequence length="447" mass="47228">MTVTTEDPPVSGARRLAAFAGSLLPLPAGPPAPRGRTATGYALAFVGALGFLLLYPAGRARLDHLWAEDGARFLLDAVTRPAWSNLVAPYGGYLHALPRLVAEPVALLPLEWAAAGFAVSAAVLRVAVALITFAASGAYLRWVPLRFALAALVVVLPAGNSEPVNNMTNLHWFLLYGMFWALLWRNAPRVPLALFAFLAALSSPLGLLLVPVALLRLALPRKEVPIAFLVGALVQGVVMLFAERTPYSHDAVDPVQVALASVLRVPVVAFTGSEQVARIYPGQGNLPVLAALVAAAVPIAAGLWWGDRAGRLVAVLGAALSAIVIVVSLTANWAAVLQVQQPDVVLAGQRYSIAPCLFLFTAMAVGLASVPARRWQHLGVVAARSVIAFVVLVSVSQHLRDPAVVLTGVPWGDSVARARAQCAAGGPVGRLDHEPVTWFFELPCRHL</sequence>
<evidence type="ECO:0008006" key="4">
    <source>
        <dbReference type="Google" id="ProtNLM"/>
    </source>
</evidence>
<keyword evidence="1" id="KW-0472">Membrane</keyword>
<dbReference type="EMBL" id="VFPP01000001">
    <property type="protein sequence ID" value="TQM79318.1"/>
    <property type="molecule type" value="Genomic_DNA"/>
</dbReference>
<feature type="transmembrane region" description="Helical" evidence="1">
    <location>
        <begin position="284"/>
        <end position="306"/>
    </location>
</feature>
<feature type="transmembrane region" description="Helical" evidence="1">
    <location>
        <begin position="193"/>
        <end position="217"/>
    </location>
</feature>
<evidence type="ECO:0000313" key="2">
    <source>
        <dbReference type="EMBL" id="TQM79318.1"/>
    </source>
</evidence>
<feature type="transmembrane region" description="Helical" evidence="1">
    <location>
        <begin position="312"/>
        <end position="339"/>
    </location>
</feature>
<feature type="transmembrane region" description="Helical" evidence="1">
    <location>
        <begin position="112"/>
        <end position="133"/>
    </location>
</feature>
<feature type="transmembrane region" description="Helical" evidence="1">
    <location>
        <begin position="139"/>
        <end position="158"/>
    </location>
</feature>
<reference evidence="2 3" key="1">
    <citation type="submission" date="2019-06" db="EMBL/GenBank/DDBJ databases">
        <title>Sequencing the genomes of 1000 actinobacteria strains.</title>
        <authorList>
            <person name="Klenk H.-P."/>
        </authorList>
    </citation>
    <scope>NUCLEOTIDE SEQUENCE [LARGE SCALE GENOMIC DNA]</scope>
    <source>
        <strain evidence="2 3">DSM 45456</strain>
    </source>
</reference>
<gene>
    <name evidence="2" type="ORF">FHX81_1621</name>
</gene>
<dbReference type="AlphaFoldDB" id="A0A543J928"/>
<dbReference type="Proteomes" id="UP000316628">
    <property type="component" value="Unassembled WGS sequence"/>
</dbReference>
<feature type="transmembrane region" description="Helical" evidence="1">
    <location>
        <begin position="38"/>
        <end position="55"/>
    </location>
</feature>
<dbReference type="RefSeq" id="WP_141976546.1">
    <property type="nucleotide sequence ID" value="NZ_VFPP01000001.1"/>
</dbReference>
<proteinExistence type="predicted"/>
<feature type="transmembrane region" description="Helical" evidence="1">
    <location>
        <begin position="254"/>
        <end position="272"/>
    </location>
</feature>
<accession>A0A543J928</accession>
<evidence type="ECO:0000256" key="1">
    <source>
        <dbReference type="SAM" id="Phobius"/>
    </source>
</evidence>
<evidence type="ECO:0000313" key="3">
    <source>
        <dbReference type="Proteomes" id="UP000316628"/>
    </source>
</evidence>
<dbReference type="OrthoDB" id="4578799at2"/>
<feature type="transmembrane region" description="Helical" evidence="1">
    <location>
        <begin position="351"/>
        <end position="369"/>
    </location>
</feature>
<keyword evidence="1" id="KW-1133">Transmembrane helix</keyword>
<keyword evidence="3" id="KW-1185">Reference proteome</keyword>
<keyword evidence="1" id="KW-0812">Transmembrane</keyword>
<feature type="transmembrane region" description="Helical" evidence="1">
    <location>
        <begin position="170"/>
        <end position="187"/>
    </location>
</feature>
<organism evidence="2 3">
    <name type="scientific">Saccharothrix saharensis</name>
    <dbReference type="NCBI Taxonomy" id="571190"/>
    <lineage>
        <taxon>Bacteria</taxon>
        <taxon>Bacillati</taxon>
        <taxon>Actinomycetota</taxon>
        <taxon>Actinomycetes</taxon>
        <taxon>Pseudonocardiales</taxon>
        <taxon>Pseudonocardiaceae</taxon>
        <taxon>Saccharothrix</taxon>
    </lineage>
</organism>
<name>A0A543J928_9PSEU</name>
<feature type="transmembrane region" description="Helical" evidence="1">
    <location>
        <begin position="224"/>
        <end position="242"/>
    </location>
</feature>
<protein>
    <recommendedName>
        <fullName evidence="4">DUF2029 domain-containing protein</fullName>
    </recommendedName>
</protein>
<comment type="caution">
    <text evidence="2">The sequence shown here is derived from an EMBL/GenBank/DDBJ whole genome shotgun (WGS) entry which is preliminary data.</text>
</comment>